<evidence type="ECO:0000313" key="1">
    <source>
        <dbReference type="EMBL" id="PFV05270.1"/>
    </source>
</evidence>
<comment type="caution">
    <text evidence="1">The sequence shown here is derived from an EMBL/GenBank/DDBJ whole genome shotgun (WGS) entry which is preliminary data.</text>
</comment>
<dbReference type="Proteomes" id="UP000226257">
    <property type="component" value="Unassembled WGS sequence"/>
</dbReference>
<protein>
    <submittedName>
        <fullName evidence="1">Uncharacterized protein</fullName>
    </submittedName>
</protein>
<accession>A0A9X7B9W8</accession>
<organism evidence="1 2">
    <name type="scientific">Bacillus cereus</name>
    <dbReference type="NCBI Taxonomy" id="1396"/>
    <lineage>
        <taxon>Bacteria</taxon>
        <taxon>Bacillati</taxon>
        <taxon>Bacillota</taxon>
        <taxon>Bacilli</taxon>
        <taxon>Bacillales</taxon>
        <taxon>Bacillaceae</taxon>
        <taxon>Bacillus</taxon>
        <taxon>Bacillus cereus group</taxon>
    </lineage>
</organism>
<proteinExistence type="predicted"/>
<sequence length="60" mass="6695">MKKSGSGSFRIGGKAGNKEKRSRFFAFSKRQSHNVVIAFLCGDNKKNLSNKRGICVVLYK</sequence>
<gene>
    <name evidence="1" type="ORF">COK98_18550</name>
</gene>
<name>A0A9X7B9W8_BACCE</name>
<evidence type="ECO:0000313" key="2">
    <source>
        <dbReference type="Proteomes" id="UP000226257"/>
    </source>
</evidence>
<dbReference type="AlphaFoldDB" id="A0A9X7B9W8"/>
<dbReference type="EMBL" id="NVDQ01000029">
    <property type="protein sequence ID" value="PFV05270.1"/>
    <property type="molecule type" value="Genomic_DNA"/>
</dbReference>
<reference evidence="1 2" key="1">
    <citation type="submission" date="2017-09" db="EMBL/GenBank/DDBJ databases">
        <title>Large-scale bioinformatics analysis of Bacillus genomes uncovers conserved roles of natural products in bacterial physiology.</title>
        <authorList>
            <consortium name="Agbiome Team Llc"/>
            <person name="Bleich R.M."/>
            <person name="Grubbs K.J."/>
            <person name="Santa Maria K.C."/>
            <person name="Allen S.E."/>
            <person name="Farag S."/>
            <person name="Shank E.A."/>
            <person name="Bowers A."/>
        </authorList>
    </citation>
    <scope>NUCLEOTIDE SEQUENCE [LARGE SCALE GENOMIC DNA]</scope>
    <source>
        <strain evidence="1 2">AFS060282</strain>
    </source>
</reference>